<dbReference type="Proteomes" id="UP000886748">
    <property type="component" value="Unassembled WGS sequence"/>
</dbReference>
<organism evidence="2 3">
    <name type="scientific">Candidatus Limenecus avicola</name>
    <dbReference type="NCBI Taxonomy" id="2840847"/>
    <lineage>
        <taxon>Bacteria</taxon>
        <taxon>Bacillati</taxon>
        <taxon>Bacillota</taxon>
        <taxon>Clostridia</taxon>
        <taxon>Eubacteriales</taxon>
        <taxon>Clostridiaceae</taxon>
        <taxon>Clostridiaceae incertae sedis</taxon>
        <taxon>Candidatus Limenecus</taxon>
    </lineage>
</organism>
<evidence type="ECO:0000313" key="2">
    <source>
        <dbReference type="EMBL" id="HIU92181.1"/>
    </source>
</evidence>
<evidence type="ECO:0000256" key="1">
    <source>
        <dbReference type="SAM" id="Phobius"/>
    </source>
</evidence>
<sequence length="350" mass="37631">MNLKALGRCIDQPVILNKLQKKMPVLLIGAGGGYGVLDTYMSTRGKSKEQKKTKAVKNSIIISSTIAASLIGANGLKIAGKQIVPRLLEKSSLTEILENNKKAVDKYIKDSKPAKKIADVLNKAKTQALSKKDVAFVLKELPESESKNKLLSVLLPEAENLDAKGIFSEIGRLSLLGAIPVVGGILGGITADKVTNTASKKSTSNKIKEGFYQYFANIFLCNVGACAALFAAEGLQKSKMIKPLTPLRKMIVILTGITTTGIIGGSYIANKMSQKIIDPLFAGKSNHNPSCKGVYDERKPELADIALHADDIATAGVLSGFKWIEPALPLMYFVSGYRAGIGYRNQEKHP</sequence>
<feature type="transmembrane region" description="Helical" evidence="1">
    <location>
        <begin position="173"/>
        <end position="191"/>
    </location>
</feature>
<comment type="caution">
    <text evidence="2">The sequence shown here is derived from an EMBL/GenBank/DDBJ whole genome shotgun (WGS) entry which is preliminary data.</text>
</comment>
<reference evidence="2" key="1">
    <citation type="submission" date="2020-10" db="EMBL/GenBank/DDBJ databases">
        <authorList>
            <person name="Gilroy R."/>
        </authorList>
    </citation>
    <scope>NUCLEOTIDE SEQUENCE</scope>
    <source>
        <strain evidence="2">CHK154-7741</strain>
    </source>
</reference>
<reference evidence="2" key="2">
    <citation type="journal article" date="2021" name="PeerJ">
        <title>Extensive microbial diversity within the chicken gut microbiome revealed by metagenomics and culture.</title>
        <authorList>
            <person name="Gilroy R."/>
            <person name="Ravi A."/>
            <person name="Getino M."/>
            <person name="Pursley I."/>
            <person name="Horton D.L."/>
            <person name="Alikhan N.F."/>
            <person name="Baker D."/>
            <person name="Gharbi K."/>
            <person name="Hall N."/>
            <person name="Watson M."/>
            <person name="Adriaenssens E.M."/>
            <person name="Foster-Nyarko E."/>
            <person name="Jarju S."/>
            <person name="Secka A."/>
            <person name="Antonio M."/>
            <person name="Oren A."/>
            <person name="Chaudhuri R.R."/>
            <person name="La Ragione R."/>
            <person name="Hildebrand F."/>
            <person name="Pallen M.J."/>
        </authorList>
    </citation>
    <scope>NUCLEOTIDE SEQUENCE</scope>
    <source>
        <strain evidence="2">CHK154-7741</strain>
    </source>
</reference>
<proteinExistence type="predicted"/>
<evidence type="ECO:0000313" key="3">
    <source>
        <dbReference type="Proteomes" id="UP000886748"/>
    </source>
</evidence>
<feature type="transmembrane region" description="Helical" evidence="1">
    <location>
        <begin position="211"/>
        <end position="231"/>
    </location>
</feature>
<keyword evidence="1" id="KW-0472">Membrane</keyword>
<accession>A0A9D1MZK0</accession>
<protein>
    <submittedName>
        <fullName evidence="2">Uncharacterized protein</fullName>
    </submittedName>
</protein>
<gene>
    <name evidence="2" type="ORF">IAD26_03485</name>
</gene>
<feature type="transmembrane region" description="Helical" evidence="1">
    <location>
        <begin position="251"/>
        <end position="269"/>
    </location>
</feature>
<dbReference type="EMBL" id="DVOD01000025">
    <property type="protein sequence ID" value="HIU92181.1"/>
    <property type="molecule type" value="Genomic_DNA"/>
</dbReference>
<keyword evidence="1" id="KW-1133">Transmembrane helix</keyword>
<name>A0A9D1MZK0_9CLOT</name>
<keyword evidence="1" id="KW-0812">Transmembrane</keyword>
<dbReference type="AlphaFoldDB" id="A0A9D1MZK0"/>